<dbReference type="EC" id="2.7.7.7" evidence="2"/>
<keyword evidence="2" id="KW-0548">Nucleotidyltransferase</keyword>
<dbReference type="GO" id="GO:0045004">
    <property type="term" value="P:DNA replication proofreading"/>
    <property type="evidence" value="ECO:0007669"/>
    <property type="project" value="TreeGrafter"/>
</dbReference>
<organism evidence="2">
    <name type="scientific">bioreactor metagenome</name>
    <dbReference type="NCBI Taxonomy" id="1076179"/>
    <lineage>
        <taxon>unclassified sequences</taxon>
        <taxon>metagenomes</taxon>
        <taxon>ecological metagenomes</taxon>
    </lineage>
</organism>
<feature type="domain" description="Exonuclease" evidence="1">
    <location>
        <begin position="8"/>
        <end position="173"/>
    </location>
</feature>
<dbReference type="SUPFAM" id="SSF53098">
    <property type="entry name" value="Ribonuclease H-like"/>
    <property type="match status" value="1"/>
</dbReference>
<dbReference type="CDD" id="cd06127">
    <property type="entry name" value="DEDDh"/>
    <property type="match status" value="1"/>
</dbReference>
<evidence type="ECO:0000259" key="1">
    <source>
        <dbReference type="SMART" id="SM00479"/>
    </source>
</evidence>
<dbReference type="FunFam" id="3.30.420.10:FF:000045">
    <property type="entry name" value="3'-5' exonuclease DinG"/>
    <property type="match status" value="1"/>
</dbReference>
<proteinExistence type="predicted"/>
<dbReference type="GO" id="GO:0003887">
    <property type="term" value="F:DNA-directed DNA polymerase activity"/>
    <property type="evidence" value="ECO:0007669"/>
    <property type="project" value="UniProtKB-EC"/>
</dbReference>
<dbReference type="Pfam" id="PF00929">
    <property type="entry name" value="RNase_T"/>
    <property type="match status" value="1"/>
</dbReference>
<dbReference type="InterPro" id="IPR013520">
    <property type="entry name" value="Ribonucl_H"/>
</dbReference>
<name>A0A644ST41_9ZZZZ</name>
<dbReference type="AlphaFoldDB" id="A0A644ST41"/>
<dbReference type="EMBL" id="VSSQ01000003">
    <property type="protein sequence ID" value="MPL56842.1"/>
    <property type="molecule type" value="Genomic_DNA"/>
</dbReference>
<protein>
    <submittedName>
        <fullName evidence="2">DNA polymerase III PolC-type</fullName>
        <ecNumber evidence="2">2.7.7.7</ecNumber>
    </submittedName>
</protein>
<reference evidence="2" key="1">
    <citation type="submission" date="2019-08" db="EMBL/GenBank/DDBJ databases">
        <authorList>
            <person name="Kucharzyk K."/>
            <person name="Murdoch R.W."/>
            <person name="Higgins S."/>
            <person name="Loffler F."/>
        </authorList>
    </citation>
    <scope>NUCLEOTIDE SEQUENCE</scope>
</reference>
<dbReference type="InterPro" id="IPR012337">
    <property type="entry name" value="RNaseH-like_sf"/>
</dbReference>
<comment type="caution">
    <text evidence="2">The sequence shown here is derived from an EMBL/GenBank/DDBJ whole genome shotgun (WGS) entry which is preliminary data.</text>
</comment>
<dbReference type="SMART" id="SM00479">
    <property type="entry name" value="EXOIII"/>
    <property type="match status" value="1"/>
</dbReference>
<accession>A0A644ST41</accession>
<gene>
    <name evidence="2" type="primary">polC_2</name>
    <name evidence="2" type="ORF">SDC9_02333</name>
</gene>
<dbReference type="GO" id="GO:0003677">
    <property type="term" value="F:DNA binding"/>
    <property type="evidence" value="ECO:0007669"/>
    <property type="project" value="InterPro"/>
</dbReference>
<keyword evidence="2" id="KW-0808">Transferase</keyword>
<dbReference type="InterPro" id="IPR006054">
    <property type="entry name" value="DnaQ"/>
</dbReference>
<dbReference type="PANTHER" id="PTHR30231">
    <property type="entry name" value="DNA POLYMERASE III SUBUNIT EPSILON"/>
    <property type="match status" value="1"/>
</dbReference>
<dbReference type="GO" id="GO:0008408">
    <property type="term" value="F:3'-5' exonuclease activity"/>
    <property type="evidence" value="ECO:0007669"/>
    <property type="project" value="TreeGrafter"/>
</dbReference>
<dbReference type="PANTHER" id="PTHR30231:SF41">
    <property type="entry name" value="DNA POLYMERASE III SUBUNIT EPSILON"/>
    <property type="match status" value="1"/>
</dbReference>
<dbReference type="Gene3D" id="3.30.420.10">
    <property type="entry name" value="Ribonuclease H-like superfamily/Ribonuclease H"/>
    <property type="match status" value="1"/>
</dbReference>
<dbReference type="GO" id="GO:0005829">
    <property type="term" value="C:cytosol"/>
    <property type="evidence" value="ECO:0007669"/>
    <property type="project" value="TreeGrafter"/>
</dbReference>
<sequence>MGYLFFVLYTIIDIEGNGAPYRKESIIEIAIFRYDGHVITDQFISLVNPESEISPFVQKLTGITQKMVKTAPKFHEIAKRIIEITEGTILVGHNIDFDYRMLRQSFKRLGFDFKINTLDTIPLTKKLIPHEKSYSLGKLCKSIGIPLVDEHRASGDARATLELFKLLKTKDNSHEIIQQHHEESNAKSYINKIKELTQDLPSEKGFVYFQNASGAILFEDYVDDIFRVSKKLFNSKSVKWQSIQEEVAQINYELTGTDMIARLILLNQNKSKKQFLPYGLFYIDGKFKVEKNSLHTEKPLLKFKNFSQGSKVKHYITENETLSDYKTLKELITLKGRNELWIGKGRNLGEKSFLIIEEGKLISFGYYELFHQIQSRKKLNKLQIEVKKVSPEIINDLKLSLLKNEYKIEKLPK</sequence>
<dbReference type="InterPro" id="IPR036397">
    <property type="entry name" value="RNaseH_sf"/>
</dbReference>
<evidence type="ECO:0000313" key="2">
    <source>
        <dbReference type="EMBL" id="MPL56842.1"/>
    </source>
</evidence>
<dbReference type="NCBIfam" id="TIGR00573">
    <property type="entry name" value="dnaq"/>
    <property type="match status" value="1"/>
</dbReference>